<dbReference type="PANTHER" id="PTHR35525:SF3">
    <property type="entry name" value="BLL6575 PROTEIN"/>
    <property type="match status" value="1"/>
</dbReference>
<dbReference type="RefSeq" id="WP_262850526.1">
    <property type="nucleotide sequence ID" value="NZ_JANZYP010000108.1"/>
</dbReference>
<dbReference type="Proteomes" id="UP001595891">
    <property type="component" value="Unassembled WGS sequence"/>
</dbReference>
<sequence>MDAAGRSPKVREAPEDLAEAILRFVNTRADGAGRVERFASAKDFETWATEEGLLDATAIVSDSDASAARELRDALVTVFLAHSQTPGVNDDEVNDAHRYLRHAGMRYPLAALITTQGAQLLPAAAGVSRALGMILARVTMLAQQGDWTRIKACSNPPCHAGFVDRTRNRSARYCSPGCGSQVSMRAFRQRQRRGSS</sequence>
<dbReference type="InterPro" id="IPR023286">
    <property type="entry name" value="ABATE_dom_sf"/>
</dbReference>
<organism evidence="2 3">
    <name type="scientific">Sphaerisporangium corydalis</name>
    <dbReference type="NCBI Taxonomy" id="1441875"/>
    <lineage>
        <taxon>Bacteria</taxon>
        <taxon>Bacillati</taxon>
        <taxon>Actinomycetota</taxon>
        <taxon>Actinomycetes</taxon>
        <taxon>Streptosporangiales</taxon>
        <taxon>Streptosporangiaceae</taxon>
        <taxon>Sphaerisporangium</taxon>
    </lineage>
</organism>
<feature type="domain" description="Zinc finger CGNR" evidence="1">
    <location>
        <begin position="149"/>
        <end position="191"/>
    </location>
</feature>
<evidence type="ECO:0000259" key="1">
    <source>
        <dbReference type="Pfam" id="PF11706"/>
    </source>
</evidence>
<dbReference type="EMBL" id="JBHSFN010000005">
    <property type="protein sequence ID" value="MFC4586454.1"/>
    <property type="molecule type" value="Genomic_DNA"/>
</dbReference>
<reference evidence="3" key="1">
    <citation type="journal article" date="2019" name="Int. J. Syst. Evol. Microbiol.">
        <title>The Global Catalogue of Microorganisms (GCM) 10K type strain sequencing project: providing services to taxonomists for standard genome sequencing and annotation.</title>
        <authorList>
            <consortium name="The Broad Institute Genomics Platform"/>
            <consortium name="The Broad Institute Genome Sequencing Center for Infectious Disease"/>
            <person name="Wu L."/>
            <person name="Ma J."/>
        </authorList>
    </citation>
    <scope>NUCLEOTIDE SEQUENCE [LARGE SCALE GENOMIC DNA]</scope>
    <source>
        <strain evidence="3">CCUG 49560</strain>
    </source>
</reference>
<gene>
    <name evidence="2" type="ORF">ACFO8L_10245</name>
</gene>
<dbReference type="SUPFAM" id="SSF160904">
    <property type="entry name" value="Jann2411-like"/>
    <property type="match status" value="1"/>
</dbReference>
<evidence type="ECO:0000313" key="2">
    <source>
        <dbReference type="EMBL" id="MFC4586454.1"/>
    </source>
</evidence>
<dbReference type="Pfam" id="PF11706">
    <property type="entry name" value="zf-CGNR"/>
    <property type="match status" value="1"/>
</dbReference>
<dbReference type="PANTHER" id="PTHR35525">
    <property type="entry name" value="BLL6575 PROTEIN"/>
    <property type="match status" value="1"/>
</dbReference>
<dbReference type="Pfam" id="PF07336">
    <property type="entry name" value="ABATE"/>
    <property type="match status" value="1"/>
</dbReference>
<dbReference type="Gene3D" id="1.10.3300.10">
    <property type="entry name" value="Jann2411-like domain"/>
    <property type="match status" value="1"/>
</dbReference>
<dbReference type="InterPro" id="IPR021005">
    <property type="entry name" value="Znf_CGNR"/>
</dbReference>
<proteinExistence type="predicted"/>
<keyword evidence="3" id="KW-1185">Reference proteome</keyword>
<accession>A0ABV9EEF3</accession>
<name>A0ABV9EEF3_9ACTN</name>
<evidence type="ECO:0000313" key="3">
    <source>
        <dbReference type="Proteomes" id="UP001595891"/>
    </source>
</evidence>
<comment type="caution">
    <text evidence="2">The sequence shown here is derived from an EMBL/GenBank/DDBJ whole genome shotgun (WGS) entry which is preliminary data.</text>
</comment>
<dbReference type="InterPro" id="IPR010852">
    <property type="entry name" value="ABATE"/>
</dbReference>
<protein>
    <submittedName>
        <fullName evidence="2">CGNR zinc finger domain-containing protein</fullName>
    </submittedName>
</protein>